<comment type="caution">
    <text evidence="1">The sequence shown here is derived from an EMBL/GenBank/DDBJ whole genome shotgun (WGS) entry which is preliminary data.</text>
</comment>
<dbReference type="Proteomes" id="UP001054837">
    <property type="component" value="Unassembled WGS sequence"/>
</dbReference>
<evidence type="ECO:0000313" key="2">
    <source>
        <dbReference type="Proteomes" id="UP001054837"/>
    </source>
</evidence>
<accession>A0AAV4WVV8</accession>
<dbReference type="AlphaFoldDB" id="A0AAV4WVV8"/>
<name>A0AAV4WVV8_9ARAC</name>
<protein>
    <submittedName>
        <fullName evidence="1">Uncharacterized protein</fullName>
    </submittedName>
</protein>
<gene>
    <name evidence="1" type="ORF">CDAR_546751</name>
</gene>
<organism evidence="1 2">
    <name type="scientific">Caerostris darwini</name>
    <dbReference type="NCBI Taxonomy" id="1538125"/>
    <lineage>
        <taxon>Eukaryota</taxon>
        <taxon>Metazoa</taxon>
        <taxon>Ecdysozoa</taxon>
        <taxon>Arthropoda</taxon>
        <taxon>Chelicerata</taxon>
        <taxon>Arachnida</taxon>
        <taxon>Araneae</taxon>
        <taxon>Araneomorphae</taxon>
        <taxon>Entelegynae</taxon>
        <taxon>Araneoidea</taxon>
        <taxon>Araneidae</taxon>
        <taxon>Caerostris</taxon>
    </lineage>
</organism>
<sequence length="95" mass="11451">MTSQTSLVLTKAVYTPDVLKGERGEKYNRELVTKERIKQTKRVEEWIREDRRNKRVGATDEERRDQEIRRSRCWNDSLMVWFGLSFYGHFMHTLG</sequence>
<keyword evidence="2" id="KW-1185">Reference proteome</keyword>
<dbReference type="EMBL" id="BPLQ01015098">
    <property type="protein sequence ID" value="GIY85845.1"/>
    <property type="molecule type" value="Genomic_DNA"/>
</dbReference>
<evidence type="ECO:0000313" key="1">
    <source>
        <dbReference type="EMBL" id="GIY85845.1"/>
    </source>
</evidence>
<reference evidence="1 2" key="1">
    <citation type="submission" date="2021-06" db="EMBL/GenBank/DDBJ databases">
        <title>Caerostris darwini draft genome.</title>
        <authorList>
            <person name="Kono N."/>
            <person name="Arakawa K."/>
        </authorList>
    </citation>
    <scope>NUCLEOTIDE SEQUENCE [LARGE SCALE GENOMIC DNA]</scope>
</reference>
<proteinExistence type="predicted"/>